<proteinExistence type="predicted"/>
<dbReference type="InterPro" id="IPR050595">
    <property type="entry name" value="Bact_response_regulator"/>
</dbReference>
<protein>
    <submittedName>
        <fullName evidence="6">Response regulator receiver protein</fullName>
    </submittedName>
</protein>
<keyword evidence="1 4" id="KW-0597">Phosphoprotein</keyword>
<evidence type="ECO:0000313" key="6">
    <source>
        <dbReference type="EMBL" id="SHM99611.1"/>
    </source>
</evidence>
<feature type="modified residue" description="4-aspartylphosphate" evidence="4">
    <location>
        <position position="184"/>
    </location>
</feature>
<dbReference type="SMART" id="SM00448">
    <property type="entry name" value="REC"/>
    <property type="match status" value="2"/>
</dbReference>
<sequence length="275" mass="30356">MLHKMIRALVADDSSIAREVVKDGIRLLGAKRYFEVSAVSDGKEALSVLQKKPVDIAFVDVNMPGLSGPEVVAAMKQTQSKDCLTIAMSASMNDRVEAVLKDFGAYHFLQKPFRAENVAEIISSYILMTEKYPVLVVDDSATMRKLTRKILDASRFNFEITEADSAESALRAIKSGTFKMVITDFNMPGADGLELAGSIRELSSKIAIYMMSTNDTTYLERSAAFIGINGFLKKPFNAGDIDALMHKLLGLDDPSFGKVREVFSFMERERLKVAS</sequence>
<reference evidence="6 7" key="1">
    <citation type="submission" date="2016-11" db="EMBL/GenBank/DDBJ databases">
        <authorList>
            <person name="Jaros S."/>
            <person name="Januszkiewicz K."/>
            <person name="Wedrychowicz H."/>
        </authorList>
    </citation>
    <scope>NUCLEOTIDE SEQUENCE [LARGE SCALE GENOMIC DNA]</scope>
    <source>
        <strain evidence="6 7">DSM 22153</strain>
    </source>
</reference>
<organism evidence="6 7">
    <name type="scientific">Roseibium suaedae</name>
    <dbReference type="NCBI Taxonomy" id="735517"/>
    <lineage>
        <taxon>Bacteria</taxon>
        <taxon>Pseudomonadati</taxon>
        <taxon>Pseudomonadota</taxon>
        <taxon>Alphaproteobacteria</taxon>
        <taxon>Hyphomicrobiales</taxon>
        <taxon>Stappiaceae</taxon>
        <taxon>Roseibium</taxon>
    </lineage>
</organism>
<keyword evidence="7" id="KW-1185">Reference proteome</keyword>
<evidence type="ECO:0000313" key="7">
    <source>
        <dbReference type="Proteomes" id="UP000186002"/>
    </source>
</evidence>
<keyword evidence="2" id="KW-0805">Transcription regulation</keyword>
<feature type="modified residue" description="4-aspartylphosphate" evidence="4">
    <location>
        <position position="60"/>
    </location>
</feature>
<dbReference type="PANTHER" id="PTHR44591:SF3">
    <property type="entry name" value="RESPONSE REGULATORY DOMAIN-CONTAINING PROTEIN"/>
    <property type="match status" value="1"/>
</dbReference>
<dbReference type="PANTHER" id="PTHR44591">
    <property type="entry name" value="STRESS RESPONSE REGULATOR PROTEIN 1"/>
    <property type="match status" value="1"/>
</dbReference>
<dbReference type="InterPro" id="IPR011006">
    <property type="entry name" value="CheY-like_superfamily"/>
</dbReference>
<evidence type="ECO:0000256" key="1">
    <source>
        <dbReference type="ARBA" id="ARBA00022553"/>
    </source>
</evidence>
<dbReference type="Proteomes" id="UP000186002">
    <property type="component" value="Unassembled WGS sequence"/>
</dbReference>
<keyword evidence="3" id="KW-0804">Transcription</keyword>
<dbReference type="Gene3D" id="3.40.50.2300">
    <property type="match status" value="2"/>
</dbReference>
<evidence type="ECO:0000259" key="5">
    <source>
        <dbReference type="PROSITE" id="PS50110"/>
    </source>
</evidence>
<dbReference type="EMBL" id="FRBW01000004">
    <property type="protein sequence ID" value="SHM99611.1"/>
    <property type="molecule type" value="Genomic_DNA"/>
</dbReference>
<dbReference type="PROSITE" id="PS50110">
    <property type="entry name" value="RESPONSE_REGULATORY"/>
    <property type="match status" value="2"/>
</dbReference>
<dbReference type="Pfam" id="PF00072">
    <property type="entry name" value="Response_reg"/>
    <property type="match status" value="2"/>
</dbReference>
<dbReference type="RefSeq" id="WP_073014816.1">
    <property type="nucleotide sequence ID" value="NZ_FRBW01000004.1"/>
</dbReference>
<accession>A0A1M7N7Q5</accession>
<dbReference type="InterPro" id="IPR001789">
    <property type="entry name" value="Sig_transdc_resp-reg_receiver"/>
</dbReference>
<dbReference type="AlphaFoldDB" id="A0A1M7N7Q5"/>
<gene>
    <name evidence="6" type="ORF">SAMN05444272_3747</name>
</gene>
<feature type="domain" description="Response regulatory" evidence="5">
    <location>
        <begin position="133"/>
        <end position="249"/>
    </location>
</feature>
<dbReference type="GO" id="GO:0000160">
    <property type="term" value="P:phosphorelay signal transduction system"/>
    <property type="evidence" value="ECO:0007669"/>
    <property type="project" value="InterPro"/>
</dbReference>
<evidence type="ECO:0000256" key="2">
    <source>
        <dbReference type="ARBA" id="ARBA00023015"/>
    </source>
</evidence>
<evidence type="ECO:0000256" key="3">
    <source>
        <dbReference type="ARBA" id="ARBA00023163"/>
    </source>
</evidence>
<evidence type="ECO:0000256" key="4">
    <source>
        <dbReference type="PROSITE-ProRule" id="PRU00169"/>
    </source>
</evidence>
<name>A0A1M7N7Q5_9HYPH</name>
<feature type="domain" description="Response regulatory" evidence="5">
    <location>
        <begin position="7"/>
        <end position="126"/>
    </location>
</feature>
<dbReference type="SUPFAM" id="SSF52172">
    <property type="entry name" value="CheY-like"/>
    <property type="match status" value="2"/>
</dbReference>
<dbReference type="STRING" id="735517.SAMN05444272_3747"/>